<organism evidence="2">
    <name type="scientific">Culex pipiens</name>
    <name type="common">House mosquito</name>
    <dbReference type="NCBI Taxonomy" id="7175"/>
    <lineage>
        <taxon>Eukaryota</taxon>
        <taxon>Metazoa</taxon>
        <taxon>Ecdysozoa</taxon>
        <taxon>Arthropoda</taxon>
        <taxon>Hexapoda</taxon>
        <taxon>Insecta</taxon>
        <taxon>Pterygota</taxon>
        <taxon>Neoptera</taxon>
        <taxon>Endopterygota</taxon>
        <taxon>Diptera</taxon>
        <taxon>Nematocera</taxon>
        <taxon>Culicoidea</taxon>
        <taxon>Culicidae</taxon>
        <taxon>Culicinae</taxon>
        <taxon>Culicini</taxon>
        <taxon>Culex</taxon>
        <taxon>Culex</taxon>
    </lineage>
</organism>
<feature type="region of interest" description="Disordered" evidence="1">
    <location>
        <begin position="1"/>
        <end position="31"/>
    </location>
</feature>
<proteinExistence type="predicted"/>
<name>A0A8D8DSD7_CULPI</name>
<evidence type="ECO:0000313" key="2">
    <source>
        <dbReference type="EMBL" id="CAG6518030.1"/>
    </source>
</evidence>
<dbReference type="EMBL" id="HBUE01176451">
    <property type="protein sequence ID" value="CAG6518030.1"/>
    <property type="molecule type" value="Transcribed_RNA"/>
</dbReference>
<evidence type="ECO:0000256" key="1">
    <source>
        <dbReference type="SAM" id="MobiDB-lite"/>
    </source>
</evidence>
<protein>
    <submittedName>
        <fullName evidence="2">(northern house mosquito) hypothetical protein</fullName>
    </submittedName>
</protein>
<dbReference type="AlphaFoldDB" id="A0A8D8DSD7"/>
<dbReference type="EMBL" id="HBUE01281963">
    <property type="protein sequence ID" value="CAG6569562.1"/>
    <property type="molecule type" value="Transcribed_RNA"/>
</dbReference>
<feature type="compositionally biased region" description="Polar residues" evidence="1">
    <location>
        <begin position="22"/>
        <end position="31"/>
    </location>
</feature>
<sequence length="122" mass="14285">MSPSSSSSGVLFRRPSSRHQPSRLSTATMPNRSMVDSFTKHKASYYYYSPKAKQKKKQQMHFQAPDCSGTSTHIHIHTHVHTNNTQHSQTLYFHFCRRKFTALLLLIIHKILFNLYTLHTFY</sequence>
<accession>A0A8D8DSD7</accession>
<reference evidence="2" key="1">
    <citation type="submission" date="2021-05" db="EMBL/GenBank/DDBJ databases">
        <authorList>
            <person name="Alioto T."/>
            <person name="Alioto T."/>
            <person name="Gomez Garrido J."/>
        </authorList>
    </citation>
    <scope>NUCLEOTIDE SEQUENCE</scope>
</reference>